<keyword evidence="12" id="KW-1185">Reference proteome</keyword>
<comment type="subcellular location">
    <subcellularLocation>
        <location evidence="1">Cell membrane</location>
        <topology evidence="1">Multi-pass membrane protein</topology>
    </subcellularLocation>
</comment>
<keyword evidence="4 8" id="KW-0812">Transmembrane</keyword>
<reference evidence="9" key="1">
    <citation type="journal article" date="2014" name="Int. J. Syst. Evol. Microbiol.">
        <title>Complete genome of a new Firmicutes species belonging to the dominant human colonic microbiota ('Ruminococcus bicirculans') reveals two chromosomes and a selective capacity to utilize plant glucans.</title>
        <authorList>
            <consortium name="NISC Comparative Sequencing Program"/>
            <person name="Wegmann U."/>
            <person name="Louis P."/>
            <person name="Goesmann A."/>
            <person name="Henrissat B."/>
            <person name="Duncan S.H."/>
            <person name="Flint H.J."/>
        </authorList>
    </citation>
    <scope>NUCLEOTIDE SEQUENCE</scope>
    <source>
        <strain evidence="9">CGMCC 4.5581</strain>
    </source>
</reference>
<accession>A0A846LLP8</accession>
<reference evidence="12" key="2">
    <citation type="journal article" date="2019" name="Int. J. Syst. Evol. Microbiol.">
        <title>The Global Catalogue of Microorganisms (GCM) 10K type strain sequencing project: providing services to taxonomists for standard genome sequencing and annotation.</title>
        <authorList>
            <consortium name="The Broad Institute Genomics Platform"/>
            <consortium name="The Broad Institute Genome Sequencing Center for Infectious Disease"/>
            <person name="Wu L."/>
            <person name="Ma J."/>
        </authorList>
    </citation>
    <scope>NUCLEOTIDE SEQUENCE [LARGE SCALE GENOMIC DNA]</scope>
    <source>
        <strain evidence="12">CGMCC 4.5581</strain>
    </source>
</reference>
<name>A0A846LLP8_9ACTN</name>
<feature type="compositionally biased region" description="Basic and acidic residues" evidence="7">
    <location>
        <begin position="171"/>
        <end position="182"/>
    </location>
</feature>
<keyword evidence="5 8" id="KW-1133">Transmembrane helix</keyword>
<dbReference type="NCBIfam" id="NF006521">
    <property type="entry name" value="PRK08965.1-5"/>
    <property type="match status" value="1"/>
</dbReference>
<dbReference type="Proteomes" id="UP000648663">
    <property type="component" value="Unassembled WGS sequence"/>
</dbReference>
<dbReference type="GO" id="GO:0005886">
    <property type="term" value="C:plasma membrane"/>
    <property type="evidence" value="ECO:0007669"/>
    <property type="project" value="UniProtKB-SubCell"/>
</dbReference>
<evidence type="ECO:0000256" key="7">
    <source>
        <dbReference type="SAM" id="MobiDB-lite"/>
    </source>
</evidence>
<dbReference type="Pfam" id="PF01899">
    <property type="entry name" value="MNHE"/>
    <property type="match status" value="1"/>
</dbReference>
<feature type="transmembrane region" description="Helical" evidence="8">
    <location>
        <begin position="37"/>
        <end position="56"/>
    </location>
</feature>
<evidence type="ECO:0000313" key="11">
    <source>
        <dbReference type="Proteomes" id="UP000552836"/>
    </source>
</evidence>
<evidence type="ECO:0000256" key="8">
    <source>
        <dbReference type="SAM" id="Phobius"/>
    </source>
</evidence>
<dbReference type="AlphaFoldDB" id="A0A846LLP8"/>
<evidence type="ECO:0000256" key="6">
    <source>
        <dbReference type="ARBA" id="ARBA00023136"/>
    </source>
</evidence>
<feature type="region of interest" description="Disordered" evidence="7">
    <location>
        <begin position="171"/>
        <end position="200"/>
    </location>
</feature>
<keyword evidence="6 8" id="KW-0472">Membrane</keyword>
<dbReference type="EMBL" id="JAAMPA010000001">
    <property type="protein sequence ID" value="NIH66245.1"/>
    <property type="molecule type" value="Genomic_DNA"/>
</dbReference>
<evidence type="ECO:0000256" key="4">
    <source>
        <dbReference type="ARBA" id="ARBA00022692"/>
    </source>
</evidence>
<evidence type="ECO:0000256" key="2">
    <source>
        <dbReference type="ARBA" id="ARBA00006228"/>
    </source>
</evidence>
<dbReference type="Proteomes" id="UP000552836">
    <property type="component" value="Unassembled WGS sequence"/>
</dbReference>
<dbReference type="PANTHER" id="PTHR34584">
    <property type="entry name" value="NA(+)/H(+) ANTIPORTER SUBUNIT E1"/>
    <property type="match status" value="1"/>
</dbReference>
<gene>
    <name evidence="10" type="ORF">FB380_000691</name>
    <name evidence="9" type="ORF">GCM10011589_17910</name>
</gene>
<evidence type="ECO:0000256" key="3">
    <source>
        <dbReference type="ARBA" id="ARBA00022475"/>
    </source>
</evidence>
<dbReference type="GO" id="GO:0008324">
    <property type="term" value="F:monoatomic cation transmembrane transporter activity"/>
    <property type="evidence" value="ECO:0007669"/>
    <property type="project" value="InterPro"/>
</dbReference>
<proteinExistence type="inferred from homology"/>
<reference evidence="9" key="4">
    <citation type="submission" date="2024-05" db="EMBL/GenBank/DDBJ databases">
        <authorList>
            <person name="Sun Q."/>
            <person name="Zhou Y."/>
        </authorList>
    </citation>
    <scope>NUCLEOTIDE SEQUENCE</scope>
    <source>
        <strain evidence="9">CGMCC 4.5581</strain>
    </source>
</reference>
<organism evidence="10 11">
    <name type="scientific">Modestobacter marinus</name>
    <dbReference type="NCBI Taxonomy" id="477641"/>
    <lineage>
        <taxon>Bacteria</taxon>
        <taxon>Bacillati</taxon>
        <taxon>Actinomycetota</taxon>
        <taxon>Actinomycetes</taxon>
        <taxon>Geodermatophilales</taxon>
        <taxon>Geodermatophilaceae</taxon>
        <taxon>Modestobacter</taxon>
    </lineage>
</organism>
<dbReference type="InterPro" id="IPR002758">
    <property type="entry name" value="Cation_antiport_E"/>
</dbReference>
<dbReference type="PANTHER" id="PTHR34584:SF1">
    <property type="entry name" value="NA(+)_H(+) ANTIPORTER SUBUNIT E1"/>
    <property type="match status" value="1"/>
</dbReference>
<sequence>MSGAMRLRHQLPVLTWLVLIWILLWGTLSWANLLSGLLVAVLVTNVLPLPAVMAGARLHPVALLRFAGYFLKDLTVSSAQVAWQAIRPSGMQQGAIIAVQLRTDSDLLLTLIAESLTLVPGSIVLDLDRPRRTLGVHLLHVDDMDDVERQRAGVLTMEKRVVRAFGTKEDIARLEDTPRQGDDGPVGEPVSGSDGAEVSR</sequence>
<evidence type="ECO:0000313" key="9">
    <source>
        <dbReference type="EMBL" id="GGL62157.1"/>
    </source>
</evidence>
<comment type="caution">
    <text evidence="10">The sequence shown here is derived from an EMBL/GenBank/DDBJ whole genome shotgun (WGS) entry which is preliminary data.</text>
</comment>
<evidence type="ECO:0000256" key="1">
    <source>
        <dbReference type="ARBA" id="ARBA00004651"/>
    </source>
</evidence>
<reference evidence="10 11" key="3">
    <citation type="submission" date="2020-02" db="EMBL/GenBank/DDBJ databases">
        <title>Sequencing the genomes of 1000 actinobacteria strains.</title>
        <authorList>
            <person name="Klenk H.-P."/>
        </authorList>
    </citation>
    <scope>NUCLEOTIDE SEQUENCE [LARGE SCALE GENOMIC DNA]</scope>
    <source>
        <strain evidence="10 11">DSM 45201</strain>
    </source>
</reference>
<feature type="transmembrane region" description="Helical" evidence="8">
    <location>
        <begin position="12"/>
        <end position="31"/>
    </location>
</feature>
<comment type="similarity">
    <text evidence="2">Belongs to the CPA3 antiporters (TC 2.A.63) subunit E family.</text>
</comment>
<evidence type="ECO:0000313" key="10">
    <source>
        <dbReference type="EMBL" id="NIH66245.1"/>
    </source>
</evidence>
<keyword evidence="3" id="KW-1003">Cell membrane</keyword>
<evidence type="ECO:0000256" key="5">
    <source>
        <dbReference type="ARBA" id="ARBA00022989"/>
    </source>
</evidence>
<dbReference type="RefSeq" id="WP_166753860.1">
    <property type="nucleotide sequence ID" value="NZ_BAABJU010000010.1"/>
</dbReference>
<evidence type="ECO:0000313" key="12">
    <source>
        <dbReference type="Proteomes" id="UP000648663"/>
    </source>
</evidence>
<protein>
    <submittedName>
        <fullName evidence="10">Multicomponent Na+:H+ antiporter subunit E</fullName>
    </submittedName>
    <submittedName>
        <fullName evidence="9">Na+/H+ antiporter subunit E</fullName>
    </submittedName>
</protein>
<dbReference type="EMBL" id="BMMI01000003">
    <property type="protein sequence ID" value="GGL62157.1"/>
    <property type="molecule type" value="Genomic_DNA"/>
</dbReference>